<feature type="region of interest" description="Disordered" evidence="1">
    <location>
        <begin position="17"/>
        <end position="49"/>
    </location>
</feature>
<dbReference type="EMBL" id="AAFI02000199">
    <property type="protein sequence ID" value="EAL60863.1"/>
    <property type="molecule type" value="Genomic_DNA"/>
</dbReference>
<proteinExistence type="predicted"/>
<reference evidence="2 3" key="1">
    <citation type="journal article" date="2005" name="Nature">
        <title>The genome of the social amoeba Dictyostelium discoideum.</title>
        <authorList>
            <consortium name="The Dictyostelium discoideum Sequencing Consortium"/>
            <person name="Eichinger L."/>
            <person name="Pachebat J.A."/>
            <person name="Glockner G."/>
            <person name="Rajandream M.A."/>
            <person name="Sucgang R."/>
            <person name="Berriman M."/>
            <person name="Song J."/>
            <person name="Olsen R."/>
            <person name="Szafranski K."/>
            <person name="Xu Q."/>
            <person name="Tunggal B."/>
            <person name="Kummerfeld S."/>
            <person name="Madera M."/>
            <person name="Konfortov B.A."/>
            <person name="Rivero F."/>
            <person name="Bankier A.T."/>
            <person name="Lehmann R."/>
            <person name="Hamlin N."/>
            <person name="Davies R."/>
            <person name="Gaudet P."/>
            <person name="Fey P."/>
            <person name="Pilcher K."/>
            <person name="Chen G."/>
            <person name="Saunders D."/>
            <person name="Sodergren E."/>
            <person name="Davis P."/>
            <person name="Kerhornou A."/>
            <person name="Nie X."/>
            <person name="Hall N."/>
            <person name="Anjard C."/>
            <person name="Hemphill L."/>
            <person name="Bason N."/>
            <person name="Farbrother P."/>
            <person name="Desany B."/>
            <person name="Just E."/>
            <person name="Morio T."/>
            <person name="Rost R."/>
            <person name="Churcher C."/>
            <person name="Cooper J."/>
            <person name="Haydock S."/>
            <person name="van Driessche N."/>
            <person name="Cronin A."/>
            <person name="Goodhead I."/>
            <person name="Muzny D."/>
            <person name="Mourier T."/>
            <person name="Pain A."/>
            <person name="Lu M."/>
            <person name="Harper D."/>
            <person name="Lindsay R."/>
            <person name="Hauser H."/>
            <person name="James K."/>
            <person name="Quiles M."/>
            <person name="Madan Babu M."/>
            <person name="Saito T."/>
            <person name="Buchrieser C."/>
            <person name="Wardroper A."/>
            <person name="Felder M."/>
            <person name="Thangavelu M."/>
            <person name="Johnson D."/>
            <person name="Knights A."/>
            <person name="Loulseged H."/>
            <person name="Mungall K."/>
            <person name="Oliver K."/>
            <person name="Price C."/>
            <person name="Quail M.A."/>
            <person name="Urushihara H."/>
            <person name="Hernandez J."/>
            <person name="Rabbinowitsch E."/>
            <person name="Steffen D."/>
            <person name="Sanders M."/>
            <person name="Ma J."/>
            <person name="Kohara Y."/>
            <person name="Sharp S."/>
            <person name="Simmonds M."/>
            <person name="Spiegler S."/>
            <person name="Tivey A."/>
            <person name="Sugano S."/>
            <person name="White B."/>
            <person name="Walker D."/>
            <person name="Woodward J."/>
            <person name="Winckler T."/>
            <person name="Tanaka Y."/>
            <person name="Shaulsky G."/>
            <person name="Schleicher M."/>
            <person name="Weinstock G."/>
            <person name="Rosenthal A."/>
            <person name="Cox E.C."/>
            <person name="Chisholm R.L."/>
            <person name="Gibbs R."/>
            <person name="Loomis W.F."/>
            <person name="Platzer M."/>
            <person name="Kay R.R."/>
            <person name="Williams J."/>
            <person name="Dear P.H."/>
            <person name="Noegel A.A."/>
            <person name="Barrell B."/>
            <person name="Kuspa A."/>
        </authorList>
    </citation>
    <scope>NUCLEOTIDE SEQUENCE [LARGE SCALE GENOMIC DNA]</scope>
    <source>
        <strain evidence="2 3">AX4</strain>
    </source>
</reference>
<protein>
    <submittedName>
        <fullName evidence="2">Uncharacterized protein</fullName>
    </submittedName>
</protein>
<dbReference type="RefSeq" id="XP_629270.1">
    <property type="nucleotide sequence ID" value="XM_629268.1"/>
</dbReference>
<evidence type="ECO:0000256" key="1">
    <source>
        <dbReference type="SAM" id="MobiDB-lite"/>
    </source>
</evidence>
<evidence type="ECO:0000313" key="2">
    <source>
        <dbReference type="EMBL" id="EAL60863.1"/>
    </source>
</evidence>
<dbReference type="HOGENOM" id="CLU_3145620_0_0_1"/>
<keyword evidence="3" id="KW-1185">Reference proteome</keyword>
<gene>
    <name evidence="2" type="ORF">DDB_G0293022</name>
</gene>
<dbReference type="InParanoid" id="Q54CE9"/>
<evidence type="ECO:0000313" key="3">
    <source>
        <dbReference type="Proteomes" id="UP000002195"/>
    </source>
</evidence>
<sequence>MTIEEGNTPPILDMILKGYAPKEERSKKDKEAATARLTTKEKKSDHNKQ</sequence>
<feature type="compositionally biased region" description="Basic and acidic residues" evidence="1">
    <location>
        <begin position="20"/>
        <end position="49"/>
    </location>
</feature>
<dbReference type="GeneID" id="8628991"/>
<dbReference type="KEGG" id="ddi:DDB_G0293022"/>
<name>Q54CE9_DICDI</name>
<dbReference type="PaxDb" id="44689-DDB0191722"/>
<comment type="caution">
    <text evidence="2">The sequence shown here is derived from an EMBL/GenBank/DDBJ whole genome shotgun (WGS) entry which is preliminary data.</text>
</comment>
<organism evidence="2 3">
    <name type="scientific">Dictyostelium discoideum</name>
    <name type="common">Social amoeba</name>
    <dbReference type="NCBI Taxonomy" id="44689"/>
    <lineage>
        <taxon>Eukaryota</taxon>
        <taxon>Amoebozoa</taxon>
        <taxon>Evosea</taxon>
        <taxon>Eumycetozoa</taxon>
        <taxon>Dictyostelia</taxon>
        <taxon>Dictyosteliales</taxon>
        <taxon>Dictyosteliaceae</taxon>
        <taxon>Dictyostelium</taxon>
    </lineage>
</organism>
<accession>Q54CE9</accession>
<dbReference type="Proteomes" id="UP000002195">
    <property type="component" value="Unassembled WGS sequence"/>
</dbReference>
<dbReference type="VEuPathDB" id="AmoebaDB:DDB_G0293022"/>
<dbReference type="AlphaFoldDB" id="Q54CE9"/>